<feature type="compositionally biased region" description="Gly residues" evidence="1">
    <location>
        <begin position="816"/>
        <end position="840"/>
    </location>
</feature>
<gene>
    <name evidence="2" type="ORF">C1SCF055_LOCUS27981</name>
</gene>
<reference evidence="3 4" key="2">
    <citation type="submission" date="2024-05" db="EMBL/GenBank/DDBJ databases">
        <authorList>
            <person name="Chen Y."/>
            <person name="Shah S."/>
            <person name="Dougan E. K."/>
            <person name="Thang M."/>
            <person name="Chan C."/>
        </authorList>
    </citation>
    <scope>NUCLEOTIDE SEQUENCE [LARGE SCALE GENOMIC DNA]</scope>
</reference>
<feature type="compositionally biased region" description="Acidic residues" evidence="1">
    <location>
        <begin position="888"/>
        <end position="903"/>
    </location>
</feature>
<protein>
    <submittedName>
        <fullName evidence="2">Uncharacterized protein</fullName>
    </submittedName>
</protein>
<dbReference type="AlphaFoldDB" id="A0A9P1G9C5"/>
<dbReference type="EMBL" id="CAMXCT030003021">
    <property type="protein sequence ID" value="CAL4789304.1"/>
    <property type="molecule type" value="Genomic_DNA"/>
</dbReference>
<evidence type="ECO:0000313" key="2">
    <source>
        <dbReference type="EMBL" id="CAI4001992.1"/>
    </source>
</evidence>
<comment type="caution">
    <text evidence="2">The sequence shown here is derived from an EMBL/GenBank/DDBJ whole genome shotgun (WGS) entry which is preliminary data.</text>
</comment>
<keyword evidence="4" id="KW-1185">Reference proteome</keyword>
<accession>A0A9P1G9C5</accession>
<reference evidence="2" key="1">
    <citation type="submission" date="2022-10" db="EMBL/GenBank/DDBJ databases">
        <authorList>
            <person name="Chen Y."/>
            <person name="Dougan E. K."/>
            <person name="Chan C."/>
            <person name="Rhodes N."/>
            <person name="Thang M."/>
        </authorList>
    </citation>
    <scope>NUCLEOTIDE SEQUENCE</scope>
</reference>
<evidence type="ECO:0000256" key="1">
    <source>
        <dbReference type="SAM" id="MobiDB-lite"/>
    </source>
</evidence>
<organism evidence="2">
    <name type="scientific">Cladocopium goreaui</name>
    <dbReference type="NCBI Taxonomy" id="2562237"/>
    <lineage>
        <taxon>Eukaryota</taxon>
        <taxon>Sar</taxon>
        <taxon>Alveolata</taxon>
        <taxon>Dinophyceae</taxon>
        <taxon>Suessiales</taxon>
        <taxon>Symbiodiniaceae</taxon>
        <taxon>Cladocopium</taxon>
    </lineage>
</organism>
<name>A0A9P1G9C5_9DINO</name>
<evidence type="ECO:0000313" key="3">
    <source>
        <dbReference type="EMBL" id="CAL4789304.1"/>
    </source>
</evidence>
<dbReference type="EMBL" id="CAMXCT020003021">
    <property type="protein sequence ID" value="CAL1155367.1"/>
    <property type="molecule type" value="Genomic_DNA"/>
</dbReference>
<dbReference type="Proteomes" id="UP001152797">
    <property type="component" value="Unassembled WGS sequence"/>
</dbReference>
<dbReference type="OrthoDB" id="437042at2759"/>
<sequence>MKSAKTYVSQGNLFWMNVRQLCSPTVPINSASLKKIQKSFFEKGPEKLTLEIVVGVTSMVTSERFESLKGALQRISPEEIDHALIMHVAKRIGDGASQEELLAWRTVFLSVSLRCEMIETKEDAFFRSLTYRQRYMSTYESAARSTLQTIFEIAAVKASYEETHTAQLSRSDLADLWVRKSCDLPDDEDCPKTAFEFVDSAMKVFERILSVDKLFDVVFRLEQKYGKQSCFQHMAVLEGICIKTKKSEDLLWILESMEDLLIRGESNNKCFSSRTLKGGRTGGGTRGLLDEFLAKKSIFEYVLEESQKWGLKPAHANGIKKVMISHSEVRKRFEDGADLTWLGQLTEAERLIINMLKNVVFRSGHDSQLRNTLKGSTLPADIVCHDPFKTMMETIHEEIEKVKAAEEKEANEDESDEDSPAQKNVIVHDLLPRMSLELDHEDEKAQQLMAFAKQAEEIVDQFVKLVVEQDSVQAMGQIMENCVSLTGAKRAIFVYDSKVAGEATAQSHIRRPQFRRDHFQKICSSFVRGRGGPQPREGDMVIFFDGGRQLAPMVLSACVKITNAEDHGQHWEKKQRQEMIIHYCEQSIRARRCLVRGLIPTHEGIHIVTSGPVLVQDIPRKIFSGTSLSTAIGPVKLLPFDEEQGFWLISKEEKDKIYGPAGKVLSGGALPDCPDRPDLGEDHIPVNYHVMPQAVFAELLHSFQASVMVNATEIDGKGAEAAILAKKSYIGVTFTEYHAQQLRKLLVRFVWEQFKDQSSPLYNVEVQTLLKALGGNPNASTPLPLGSSGGSGGSGNTVQPSASGRGKGGRGKGKGGGKGGGKAGSKAGGKAAGGKAGGKAAGKSKSKKRAAGEDDASDGSKKQKTSEESSKKEEIMNKLKMLTRQGMIEDDDDDDDMADEAEE</sequence>
<feature type="compositionally biased region" description="Basic and acidic residues" evidence="1">
    <location>
        <begin position="858"/>
        <end position="877"/>
    </location>
</feature>
<evidence type="ECO:0000313" key="4">
    <source>
        <dbReference type="Proteomes" id="UP001152797"/>
    </source>
</evidence>
<dbReference type="EMBL" id="CAMXCT010003021">
    <property type="protein sequence ID" value="CAI4001992.1"/>
    <property type="molecule type" value="Genomic_DNA"/>
</dbReference>
<feature type="region of interest" description="Disordered" evidence="1">
    <location>
        <begin position="780"/>
        <end position="903"/>
    </location>
</feature>
<proteinExistence type="predicted"/>